<organism evidence="2 3">
    <name type="scientific">Parastrongyloides trichosuri</name>
    <name type="common">Possum-specific nematode worm</name>
    <dbReference type="NCBI Taxonomy" id="131310"/>
    <lineage>
        <taxon>Eukaryota</taxon>
        <taxon>Metazoa</taxon>
        <taxon>Ecdysozoa</taxon>
        <taxon>Nematoda</taxon>
        <taxon>Chromadorea</taxon>
        <taxon>Rhabditida</taxon>
        <taxon>Tylenchina</taxon>
        <taxon>Panagrolaimomorpha</taxon>
        <taxon>Strongyloidoidea</taxon>
        <taxon>Strongyloididae</taxon>
        <taxon>Parastrongyloides</taxon>
    </lineage>
</organism>
<feature type="compositionally biased region" description="Low complexity" evidence="1">
    <location>
        <begin position="1535"/>
        <end position="1544"/>
    </location>
</feature>
<dbReference type="STRING" id="131310.A0A0N4Z3W4"/>
<dbReference type="InterPro" id="IPR033228">
    <property type="entry name" value="SZT2"/>
</dbReference>
<dbReference type="Proteomes" id="UP000038045">
    <property type="component" value="Unplaced"/>
</dbReference>
<accession>A0A0N4Z3W4</accession>
<evidence type="ECO:0000256" key="1">
    <source>
        <dbReference type="SAM" id="MobiDB-lite"/>
    </source>
</evidence>
<dbReference type="GO" id="GO:0005777">
    <property type="term" value="C:peroxisome"/>
    <property type="evidence" value="ECO:0007669"/>
    <property type="project" value="InterPro"/>
</dbReference>
<name>A0A0N4Z3W4_PARTI</name>
<dbReference type="WBParaSite" id="PTRK_0000167600.1">
    <property type="protein sequence ID" value="PTRK_0000167600.1"/>
    <property type="gene ID" value="PTRK_0000167600"/>
</dbReference>
<dbReference type="PANTHER" id="PTHR14918:SF3">
    <property type="entry name" value="KICSTOR COMPLEX PROTEIN SZT2"/>
    <property type="match status" value="1"/>
</dbReference>
<protein>
    <submittedName>
        <fullName evidence="3">VWFA domain-containing protein</fullName>
    </submittedName>
</protein>
<dbReference type="PANTHER" id="PTHR14918">
    <property type="entry name" value="KICSTOR COMPLEX PROTEIN SZT2"/>
    <property type="match status" value="1"/>
</dbReference>
<evidence type="ECO:0000313" key="3">
    <source>
        <dbReference type="WBParaSite" id="PTRK_0000167600.1"/>
    </source>
</evidence>
<keyword evidence="2" id="KW-1185">Reference proteome</keyword>
<evidence type="ECO:0000313" key="2">
    <source>
        <dbReference type="Proteomes" id="UP000038045"/>
    </source>
</evidence>
<feature type="region of interest" description="Disordered" evidence="1">
    <location>
        <begin position="1525"/>
        <end position="1567"/>
    </location>
</feature>
<proteinExistence type="predicted"/>
<sequence length="3589" mass="422496">MDSEKSSTNDNSDFFGVAKEIFVKMSNEYRISRNTRAQWFFENINKSVQIDDDKNDKSKMFKIVGIIPEGNYDENDDLRGKIFTISPSTKMSYLSEVYRQVFILDMSPSSNVLIDQRGNVMNDRIIPAMKTCLINIMKPFKLPGTDSMFQPIINVTVTIFNPFLSLPSDQVLVQGILISNENDLIRLFNVIEKKIKKLSEEQYNHGSNFVSTFQRQREKLVAKAKESAVREVQEDVNVALNPLLKKYRQFKGKEYDEWKINNFSYGKELKNNRKKEPSVFQEKDYLKSSWSLLFMLRLGLLGANMLTGNSSSNMIIITDGVCGVPDMAAVQNVLRKLRSASISCSFILIKGKEELDPSFGHTTHFETLQFFAAATFGTFLHDAEIEIIEGTKKNYFHSGLLVWSFQRAVQTVFVAEQLVKKFNPKFLNYKHNYEFLHRCLLNHYRNKSLNLLIFVRSREGFTIKDVEIEKHSYHFQDFSKKNLSEECDVITITMCQPWKPEITIEYVITAPWYGTLNKIVDITVEVFIRAPFDFVIGLISNECTGHKRYRGKLSTYQSFNNAIQDIITSDKLLFRINTFNKKKLYEIPEEIDSQNLFVQKSILIKSCVGNTIFNDSNNNTFLNYWKLVSEVDDSVWQSWMHIYRIRVILRYDINIPGNLFVKKEGEPVFDSVKANNALNVLTNFFKNNASLTLIEKQSYVFFDVFINQKTKNEEKYFYLIKFTGECPHLLVNVAFLGCTPGYIRQKNVNELKEKLQNLTIDVESQMLKEYEKRWITINIVCDEKDDCYDIDTVINLFKEAIEYNKKPQLLRIEYTPLYERNLNRPPWSPIDFRAQEDTSLGKYKFLVDDSPILTMKFPILEIIHKPTEKMLVKYNNLPNFFEVQNSEDDLCINKFRSENILNKTILKYLCCRKYIYRISSPHHRIQSMNKKNIEFMLQTILYQKLNQEFSIAYGNGGVVNVIRQAYKMNKDNFSLHPRVQQIVIKTPENFKNVTEKEIFFKNDDSPNTNDNKCYKIIKKNTTEMKHFDFQLTLEVWSEPDDFIEKELSITNNVFDDNNIKKEISPFKLLDEADDIITSLLTIDLVLNSVKKHIFSFEKPLQIKKCNKIEEKGEIKKNEDQYMKIFTDCYDIEKLCQFAPEKMVTLYPIQYCKEKNDDIEDRFRNLFFSFHNELSNDFHGCIREEGIECWENEFDEIKSNIKMENEKNCILFENKLKLKPKLKKKEVSEKEYIDKEVEEKSNGQKNISLIDNEPNVLPVKSYMRYYVKQLTYTSVVIVSLPERFEDILKMNNYTITKYSTIPICAYFIDETFLASSLSQSIPLLDSCPLLDLRWGKIKEEKIEKLQECVNQYRDKIRDNTIVFNICNPRGGYNKSSAYNLKFNFLEFSMDLDEVVFTRTFIGAAFKTICEMKYVPDYIIKEMIDEKCHVVRKELSTFDDKLKSFCKHYNKQSKDENFDNDKCYDNNNEFCRQFKIILDSHNFTKTRCLKDYFIYNAILRNCNEIMNDIRKNGTCDKKDSYLKNNYDVSNKKKDKNSSSSNSILFDNNDDKNENKVMLGNTNDNNYDDSDENSTFNGIECISHEPLKESQPELNERTNSTSSMEYLKDEVTAIISRLDVLTPPLFIHFICALLIPGEEMITFPIVSFPNCILDVLEECPIKLNINKLKEMLDKIKVSIDMYIVTKPKREIIEIQRRNKLIVPSVPISIYKKHNLPQRGGYLDFFDMSSSDDEEDIFSGRNEWMEIDPSSVKIIKKFFSDINYLVNAEEYFLMLKNKSKVYGREELERVCEFVEMLSRNETNLENERYKYVNESIKMIGEDNEVYNCIRENLANLTLDYIKLKKCNDCNEDESLFYSCDIINKEKFMRNLVGNRKISLNECLWSPKMSGDKINDVYMETYDESSRRELSYSSLLNDTYNDEELNSALFSSEDESQIDTLYTDYWIVIYLTKKQLKIMLIQRNPETHNKLFFNLVKLVKEIILKNNQKRLLNEMYESKKVDGRLLKIHSTSSAYLGHPNAGLYACNIVSFHYFFIHYRLRIIHTCKRGNNRDINHGLDVLENCLSKYECDDSRVFVYKENNGNVIFMKFLLSDDVIDTNNDVSKDVLLLNHEDTRDKILLAIYGYQKPGKDSMKQIVDTLSASLRDVTLQELAKAIYESKYLLPLNPEDIKYLQPDFKNPDYTFCYALPHETTQFIYSLNYFLLQHLELFINQPYYGKTEYLTFCHHLPRKFSHDLYTLNIQDIFLEWINPYDKEHDKTDMLSNFYYVNRYSPSGRFSPGIAVIELRLLHGETKKSVKLSELYNVHIFDIKKENVEMCRKNIKHDEESLRRISQYTFSNDISNLNLSTTPYIVQFNIWERGDAAIDRIKIKLDHCVQQSIFDMYTECIFLQKPCFEGNLMYQSSPDLSDYDYNDVNQPFIREKSKTIAVPKRILNKQQSLMPQTLFNTNEYNNIKNIKSQSLQDLKNIPHYDNVNLFGKEITHHLNGAKINVNSEINSESGGTEGFSNKSIFADVDVDEREYVDMDFLLGLISWFDYVNEANNGYDKSKSYRKLEMFVDSCIAIDTSYEIIAKKIFETNPPEDLVLSQAVYGRNDERRKQAKLRVIENDLEPISKYSCFIKKGEEHKQPISHAAMLFDFKMQKEISEFIYCLKGKLPRRIAYNHSSNASYKEKRFPSSLCPFVSRQRILLIIIRGNLVTYYFYNFSVDITDILIKSFTRTLHWHDAKAKLNNEIQLQKLGYFHAIQTRTEETAKNSYELFITYDPYVLIEYDYPPADLGLINYSQYPRAFMRGIRLMYRQNFLLDIRPTSKCSHAQVNQYLELRCQLSEKMLGATKAYEFYENIFRGVRTVPKEIFDDALNEYTRIHFVNTPILLFEEWRNQISNARVPPSKAKTTIKLNNYGQPEMYVLKIQYMMIKEFAQYFNQLGWENLTLEDKDKITTKIKSNQSLEYSSNCKEAPNIWMTQVMKCGVLLANIYFKKPYLCVHLYSWELNHFYNNMKGLYMNNDIYNYEDVMMFENVKDNAVSLFHLHSFSYDYHLRVAWMYMLSKENLIFPNDYNIPLFLFNLLKYYEYRPPYSRNALYEIIIENKNLKIQPDCVWEKFLDDKQKTSKMVVRFQRNDYMIVEEQSIPINNQMYKVITVMLRAPVKYCPKSQLNIRVFKLLINAEEKFPIITDLSGEEEYYGVDDEIEDEDFGAAVVKFKFPCKEDIEEESSSNEEEIIFSDTERVGEHFNDYLQKNIIHEVCTIEKLYTSPYINNCQTSIENNDGWDDDSETNCFGLKLSIDLVNACQNQENIPPSILNDSDNSGDDSILSETNDIFDFLFEEDIYEVGVCPQIDQDDTKNEELIDDNLLANHKTIKITSDVASISHSLSSNQQLVQKILGKLGEEEINKIVKDTNDCELNIRRQRFWELIARKRFLPKKNKLKGIFREKSMEFIFPQKIGELRDILNRRLMSDEVEELYVVIYKKDERECLDNIDTIYNMSKIMQEKVYNNFFKFIKTQYNKDRTRFIHGTKNAHFIYIPNDDDDFGISYTLNNNKSIKLWIISKKEIKLSCFKLEEKAFIDRCKALFNDALELLLKYRYEYKIDGR</sequence>
<reference evidence="3" key="1">
    <citation type="submission" date="2017-02" db="UniProtKB">
        <authorList>
            <consortium name="WormBaseParasite"/>
        </authorList>
    </citation>
    <scope>IDENTIFICATION</scope>
</reference>